<keyword evidence="15" id="KW-1185">Reference proteome</keyword>
<dbReference type="Ensembl" id="ENSTNIT00000019161.1">
    <property type="protein sequence ID" value="ENSTNIP00000018933.1"/>
    <property type="gene ID" value="ENSTNIG00000015848.1"/>
</dbReference>
<evidence type="ECO:0000313" key="15">
    <source>
        <dbReference type="Proteomes" id="UP000007303"/>
    </source>
</evidence>
<evidence type="ECO:0000259" key="13">
    <source>
        <dbReference type="Pfam" id="PF01712"/>
    </source>
</evidence>
<evidence type="ECO:0000256" key="11">
    <source>
        <dbReference type="PIRSR" id="PIRSR000705-3"/>
    </source>
</evidence>
<dbReference type="GO" id="GO:0004138">
    <property type="term" value="F:deoxyguanosine kinase activity"/>
    <property type="evidence" value="ECO:0007669"/>
    <property type="project" value="UniProtKB-EC"/>
</dbReference>
<proteinExistence type="inferred from homology"/>
<dbReference type="GeneTree" id="ENSGT00940000159627"/>
<comment type="subunit">
    <text evidence="2">Homodimer.</text>
</comment>
<evidence type="ECO:0000256" key="5">
    <source>
        <dbReference type="ARBA" id="ARBA00022777"/>
    </source>
</evidence>
<name>H3DEJ0_TETNG</name>
<dbReference type="InterPro" id="IPR031314">
    <property type="entry name" value="DNK_dom"/>
</dbReference>
<evidence type="ECO:0000256" key="8">
    <source>
        <dbReference type="ARBA" id="ARBA00047656"/>
    </source>
</evidence>
<dbReference type="CDD" id="cd01673">
    <property type="entry name" value="dNK"/>
    <property type="match status" value="1"/>
</dbReference>
<evidence type="ECO:0000256" key="12">
    <source>
        <dbReference type="SAM" id="MobiDB-lite"/>
    </source>
</evidence>
<dbReference type="InParanoid" id="H3DEJ0"/>
<evidence type="ECO:0000256" key="6">
    <source>
        <dbReference type="ARBA" id="ARBA00022840"/>
    </source>
</evidence>
<evidence type="ECO:0000256" key="3">
    <source>
        <dbReference type="ARBA" id="ARBA00022679"/>
    </source>
</evidence>
<dbReference type="SUPFAM" id="SSF52540">
    <property type="entry name" value="P-loop containing nucleoside triphosphate hydrolases"/>
    <property type="match status" value="1"/>
</dbReference>
<evidence type="ECO:0000256" key="1">
    <source>
        <dbReference type="ARBA" id="ARBA00007420"/>
    </source>
</evidence>
<dbReference type="FunCoup" id="H3DEJ0">
    <property type="interactions" value="124"/>
</dbReference>
<evidence type="ECO:0000256" key="9">
    <source>
        <dbReference type="PIRSR" id="PIRSR000705-1"/>
    </source>
</evidence>
<feature type="binding site" evidence="10">
    <location>
        <position position="65"/>
    </location>
    <ligand>
        <name>substrate</name>
    </ligand>
</feature>
<keyword evidence="5" id="KW-0418">Kinase</keyword>
<reference evidence="14" key="3">
    <citation type="submission" date="2025-09" db="UniProtKB">
        <authorList>
            <consortium name="Ensembl"/>
        </authorList>
    </citation>
    <scope>IDENTIFICATION</scope>
</reference>
<comment type="catalytic activity">
    <reaction evidence="8">
        <text>2'-deoxyguanosine + ATP = dGMP + ADP + H(+)</text>
        <dbReference type="Rhea" id="RHEA:19201"/>
        <dbReference type="ChEBI" id="CHEBI:15378"/>
        <dbReference type="ChEBI" id="CHEBI:17172"/>
        <dbReference type="ChEBI" id="CHEBI:30616"/>
        <dbReference type="ChEBI" id="CHEBI:57673"/>
        <dbReference type="ChEBI" id="CHEBI:456216"/>
        <dbReference type="EC" id="2.7.1.113"/>
    </reaction>
</comment>
<dbReference type="InterPro" id="IPR050566">
    <property type="entry name" value="Deoxyribonucleoside_kinase"/>
</dbReference>
<feature type="region of interest" description="Disordered" evidence="12">
    <location>
        <begin position="1"/>
        <end position="28"/>
    </location>
</feature>
<dbReference type="PANTHER" id="PTHR10513:SF8">
    <property type="entry name" value="DEOXYGUANOSINE KINASE, MITOCHONDRIAL"/>
    <property type="match status" value="1"/>
</dbReference>
<feature type="binding site" evidence="10">
    <location>
        <position position="96"/>
    </location>
    <ligand>
        <name>substrate</name>
    </ligand>
</feature>
<accession>H3DEJ0</accession>
<comment type="similarity">
    <text evidence="1">Belongs to the DCK/DGK family.</text>
</comment>
<reference evidence="14" key="2">
    <citation type="submission" date="2025-08" db="UniProtKB">
        <authorList>
            <consortium name="Ensembl"/>
        </authorList>
    </citation>
    <scope>IDENTIFICATION</scope>
</reference>
<evidence type="ECO:0000256" key="10">
    <source>
        <dbReference type="PIRSR" id="PIRSR000705-2"/>
    </source>
</evidence>
<dbReference type="AlphaFoldDB" id="H3DEJ0"/>
<dbReference type="HOGENOM" id="CLU_030466_1_1_1"/>
<evidence type="ECO:0000256" key="4">
    <source>
        <dbReference type="ARBA" id="ARBA00022741"/>
    </source>
</evidence>
<evidence type="ECO:0000256" key="7">
    <source>
        <dbReference type="ARBA" id="ARBA00039043"/>
    </source>
</evidence>
<feature type="binding site" evidence="10">
    <location>
        <position position="144"/>
    </location>
    <ligand>
        <name>substrate</name>
    </ligand>
</feature>
<feature type="binding site" evidence="10">
    <location>
        <position position="208"/>
    </location>
    <ligand>
        <name>substrate</name>
    </ligand>
</feature>
<feature type="active site" description="Proton acceptor" evidence="9">
    <location>
        <position position="138"/>
    </location>
</feature>
<dbReference type="OMA" id="QHEHWLV"/>
<dbReference type="STRING" id="99883.ENSTNIP00000018933"/>
<keyword evidence="4 11" id="KW-0547">Nucleotide-binding</keyword>
<dbReference type="InterPro" id="IPR027417">
    <property type="entry name" value="P-loop_NTPase"/>
</dbReference>
<dbReference type="EC" id="2.7.1.113" evidence="7"/>
<dbReference type="PIRSF" id="PIRSF000705">
    <property type="entry name" value="DNK"/>
    <property type="match status" value="1"/>
</dbReference>
<dbReference type="FunFam" id="3.40.50.300:FF:000461">
    <property type="entry name" value="Deoxycytidine kinase"/>
    <property type="match status" value="1"/>
</dbReference>
<keyword evidence="6 11" id="KW-0067">ATP-binding</keyword>
<feature type="binding site" evidence="11">
    <location>
        <begin position="40"/>
        <end position="48"/>
    </location>
    <ligand>
        <name>ATP</name>
        <dbReference type="ChEBI" id="CHEBI:30616"/>
    </ligand>
</feature>
<keyword evidence="3" id="KW-0808">Transferase</keyword>
<dbReference type="PANTHER" id="PTHR10513">
    <property type="entry name" value="DEOXYNUCLEOSIDE KINASE"/>
    <property type="match status" value="1"/>
</dbReference>
<dbReference type="Pfam" id="PF01712">
    <property type="entry name" value="dNK"/>
    <property type="match status" value="1"/>
</dbReference>
<protein>
    <recommendedName>
        <fullName evidence="7">deoxyguanosine kinase</fullName>
        <ecNumber evidence="7">2.7.1.113</ecNumber>
    </recommendedName>
</protein>
<dbReference type="InterPro" id="IPR002624">
    <property type="entry name" value="DCK/DGK"/>
</dbReference>
<dbReference type="Proteomes" id="UP000007303">
    <property type="component" value="Unassembled WGS sequence"/>
</dbReference>
<feature type="domain" description="Deoxynucleoside kinase" evidence="13">
    <location>
        <begin position="36"/>
        <end position="271"/>
    </location>
</feature>
<evidence type="ECO:0000256" key="2">
    <source>
        <dbReference type="ARBA" id="ARBA00011738"/>
    </source>
</evidence>
<dbReference type="GO" id="GO:0005739">
    <property type="term" value="C:mitochondrion"/>
    <property type="evidence" value="ECO:0007669"/>
    <property type="project" value="TreeGrafter"/>
</dbReference>
<sequence>VQRGGTKPVSLNQAVNKSGKHTWDPAQDAPARIKRVSIEGNIAVGKSTFGRLLQSACPDWEVMTEPVSMWQNIGTGSSKDPHGPPQTVSNLLQMMYQDPQRWSYTFQTYACMSRVKTQLQPPPAHLLASEGSPVQVYERSVYSDRYIFALNMFELGCIGPTEWAIYQDWHSLLVEEFGHRLELEGIIYLRAPPETCLQRLRQRGRAEEEGVKLDYLETLHLQHERWLLEKSTEVHFDKLRQVPVLQLDASVEFQRDPLVQQRLISEVKNFFSSL</sequence>
<reference evidence="15" key="1">
    <citation type="journal article" date="2004" name="Nature">
        <title>Genome duplication in the teleost fish Tetraodon nigroviridis reveals the early vertebrate proto-karyotype.</title>
        <authorList>
            <person name="Jaillon O."/>
            <person name="Aury J.-M."/>
            <person name="Brunet F."/>
            <person name="Petit J.-L."/>
            <person name="Stange-Thomann N."/>
            <person name="Mauceli E."/>
            <person name="Bouneau L."/>
            <person name="Fischer C."/>
            <person name="Ozouf-Costaz C."/>
            <person name="Bernot A."/>
            <person name="Nicaud S."/>
            <person name="Jaffe D."/>
            <person name="Fisher S."/>
            <person name="Lutfalla G."/>
            <person name="Dossat C."/>
            <person name="Segurens B."/>
            <person name="Dasilva C."/>
            <person name="Salanoubat M."/>
            <person name="Levy M."/>
            <person name="Boudet N."/>
            <person name="Castellano S."/>
            <person name="Anthouard V."/>
            <person name="Jubin C."/>
            <person name="Castelli V."/>
            <person name="Katinka M."/>
            <person name="Vacherie B."/>
            <person name="Biemont C."/>
            <person name="Skalli Z."/>
            <person name="Cattolico L."/>
            <person name="Poulain J."/>
            <person name="De Berardinis V."/>
            <person name="Cruaud C."/>
            <person name="Duprat S."/>
            <person name="Brottier P."/>
            <person name="Coutanceau J.-P."/>
            <person name="Gouzy J."/>
            <person name="Parra G."/>
            <person name="Lardier G."/>
            <person name="Chapple C."/>
            <person name="McKernan K.J."/>
            <person name="McEwan P."/>
            <person name="Bosak S."/>
            <person name="Kellis M."/>
            <person name="Volff J.-N."/>
            <person name="Guigo R."/>
            <person name="Zody M.C."/>
            <person name="Mesirov J."/>
            <person name="Lindblad-Toh K."/>
            <person name="Birren B."/>
            <person name="Nusbaum C."/>
            <person name="Kahn D."/>
            <person name="Robinson-Rechavi M."/>
            <person name="Laudet V."/>
            <person name="Schachter V."/>
            <person name="Quetier F."/>
            <person name="Saurin W."/>
            <person name="Scarpelli C."/>
            <person name="Wincker P."/>
            <person name="Lander E.S."/>
            <person name="Weissenbach J."/>
            <person name="Roest Crollius H."/>
        </authorList>
    </citation>
    <scope>NUCLEOTIDE SEQUENCE [LARGE SCALE GENOMIC DNA]</scope>
</reference>
<organism evidence="14 15">
    <name type="scientific">Tetraodon nigroviridis</name>
    <name type="common">Spotted green pufferfish</name>
    <name type="synonym">Chelonodon nigroviridis</name>
    <dbReference type="NCBI Taxonomy" id="99883"/>
    <lineage>
        <taxon>Eukaryota</taxon>
        <taxon>Metazoa</taxon>
        <taxon>Chordata</taxon>
        <taxon>Craniata</taxon>
        <taxon>Vertebrata</taxon>
        <taxon>Euteleostomi</taxon>
        <taxon>Actinopterygii</taxon>
        <taxon>Neopterygii</taxon>
        <taxon>Teleostei</taxon>
        <taxon>Neoteleostei</taxon>
        <taxon>Acanthomorphata</taxon>
        <taxon>Eupercaria</taxon>
        <taxon>Tetraodontiformes</taxon>
        <taxon>Tetradontoidea</taxon>
        <taxon>Tetraodontidae</taxon>
        <taxon>Tetraodon</taxon>
    </lineage>
</organism>
<dbReference type="GO" id="GO:0005524">
    <property type="term" value="F:ATP binding"/>
    <property type="evidence" value="ECO:0007669"/>
    <property type="project" value="UniProtKB-KW"/>
</dbReference>
<feature type="binding site" evidence="11">
    <location>
        <begin position="199"/>
        <end position="203"/>
    </location>
    <ligand>
        <name>ATP</name>
        <dbReference type="ChEBI" id="CHEBI:30616"/>
    </ligand>
</feature>
<feature type="binding site" evidence="10">
    <location>
        <position position="107"/>
    </location>
    <ligand>
        <name>substrate</name>
    </ligand>
</feature>
<dbReference type="Gene3D" id="3.40.50.300">
    <property type="entry name" value="P-loop containing nucleotide triphosphate hydrolases"/>
    <property type="match status" value="1"/>
</dbReference>
<feature type="binding site" evidence="10">
    <location>
        <position position="139"/>
    </location>
    <ligand>
        <name>substrate</name>
    </ligand>
</feature>
<evidence type="ECO:0000313" key="14">
    <source>
        <dbReference type="Ensembl" id="ENSTNIP00000018933.1"/>
    </source>
</evidence>